<protein>
    <submittedName>
        <fullName evidence="2">Nuclear transport factor 2 family protein</fullName>
    </submittedName>
</protein>
<dbReference type="PANTHER" id="PTHR36437">
    <property type="entry name" value="GLYOXALASE/BLEOMYCIN RESISTANCE PROTEIN/DIOXYGENASE"/>
    <property type="match status" value="1"/>
</dbReference>
<dbReference type="InterPro" id="IPR037523">
    <property type="entry name" value="VOC_core"/>
</dbReference>
<dbReference type="SUPFAM" id="SSF54427">
    <property type="entry name" value="NTF2-like"/>
    <property type="match status" value="1"/>
</dbReference>
<feature type="domain" description="VOC" evidence="1">
    <location>
        <begin position="3"/>
        <end position="127"/>
    </location>
</feature>
<dbReference type="SUPFAM" id="SSF54593">
    <property type="entry name" value="Glyoxalase/Bleomycin resistance protein/Dihydroxybiphenyl dioxygenase"/>
    <property type="match status" value="1"/>
</dbReference>
<sequence length="277" mass="30737">MNRIDLVTLLVEDYDEALGFYVGVLGFTLREDTRIDASKRWVAVRPPAPGGTGLLLARAVNPAQRRRVGDQTGGRVGFFLYTADFAAEHARLTEAGVRFEEPPRREPYGTVAVFRDLYGNRWDLIQGSDRPGPREVLDRYHRAMLDMDADALAGLYADDGVHEFPFAFPGLPERFTGREEIRAGYHALWDGSPARPEEIRDVVVHPSTDGEVLTVEQTVSGTVAPEGRPFRFPGLLVLRVRDGRLVLVRDYMDGLGVAHGLGRLDAVAAALRKEQGR</sequence>
<reference evidence="2 3" key="1">
    <citation type="submission" date="2021-02" db="EMBL/GenBank/DDBJ databases">
        <title>Streptomyces spirodelae sp. nov., isolated from duckweed.</title>
        <authorList>
            <person name="Saimee Y."/>
            <person name="Duangmal K."/>
        </authorList>
    </citation>
    <scope>NUCLEOTIDE SEQUENCE [LARGE SCALE GENOMIC DNA]</scope>
    <source>
        <strain evidence="2 3">DW4-2</strain>
    </source>
</reference>
<dbReference type="Gene3D" id="3.10.450.50">
    <property type="match status" value="1"/>
</dbReference>
<dbReference type="CDD" id="cd00531">
    <property type="entry name" value="NTF2_like"/>
    <property type="match status" value="1"/>
</dbReference>
<dbReference type="Pfam" id="PF00903">
    <property type="entry name" value="Glyoxalase"/>
    <property type="match status" value="1"/>
</dbReference>
<dbReference type="Proteomes" id="UP001518976">
    <property type="component" value="Unassembled WGS sequence"/>
</dbReference>
<dbReference type="InterPro" id="IPR004360">
    <property type="entry name" value="Glyas_Fos-R_dOase_dom"/>
</dbReference>
<keyword evidence="3" id="KW-1185">Reference proteome</keyword>
<comment type="caution">
    <text evidence="2">The sequence shown here is derived from an EMBL/GenBank/DDBJ whole genome shotgun (WGS) entry which is preliminary data.</text>
</comment>
<evidence type="ECO:0000313" key="3">
    <source>
        <dbReference type="Proteomes" id="UP001518976"/>
    </source>
</evidence>
<dbReference type="InterPro" id="IPR032710">
    <property type="entry name" value="NTF2-like_dom_sf"/>
</dbReference>
<dbReference type="PANTHER" id="PTHR36437:SF2">
    <property type="entry name" value="GLYOXALASE_BLEOMYCIN RESISTANCE PROTEIN_DIOXYGENASE"/>
    <property type="match status" value="1"/>
</dbReference>
<proteinExistence type="predicted"/>
<organism evidence="2 3">
    <name type="scientific">Streptomyces spirodelae</name>
    <dbReference type="NCBI Taxonomy" id="2812904"/>
    <lineage>
        <taxon>Bacteria</taxon>
        <taxon>Bacillati</taxon>
        <taxon>Actinomycetota</taxon>
        <taxon>Actinomycetes</taxon>
        <taxon>Kitasatosporales</taxon>
        <taxon>Streptomycetaceae</taxon>
        <taxon>Streptomyces</taxon>
    </lineage>
</organism>
<dbReference type="InterPro" id="IPR037401">
    <property type="entry name" value="SnoaL-like"/>
</dbReference>
<evidence type="ECO:0000313" key="2">
    <source>
        <dbReference type="EMBL" id="MBO8184672.1"/>
    </source>
</evidence>
<dbReference type="EMBL" id="JAFFZN010000002">
    <property type="protein sequence ID" value="MBO8184672.1"/>
    <property type="molecule type" value="Genomic_DNA"/>
</dbReference>
<gene>
    <name evidence="2" type="ORF">JW592_04150</name>
</gene>
<dbReference type="PROSITE" id="PS51819">
    <property type="entry name" value="VOC"/>
    <property type="match status" value="1"/>
</dbReference>
<name>A0ABS3WP81_9ACTN</name>
<dbReference type="CDD" id="cd07263">
    <property type="entry name" value="VOC_like"/>
    <property type="match status" value="1"/>
</dbReference>
<evidence type="ECO:0000259" key="1">
    <source>
        <dbReference type="PROSITE" id="PS51819"/>
    </source>
</evidence>
<dbReference type="Pfam" id="PF12680">
    <property type="entry name" value="SnoaL_2"/>
    <property type="match status" value="1"/>
</dbReference>
<dbReference type="InterPro" id="IPR029068">
    <property type="entry name" value="Glyas_Bleomycin-R_OHBP_Dase"/>
</dbReference>
<dbReference type="Gene3D" id="3.10.180.10">
    <property type="entry name" value="2,3-Dihydroxybiphenyl 1,2-Dioxygenase, domain 1"/>
    <property type="match status" value="1"/>
</dbReference>
<accession>A0ABS3WP81</accession>